<keyword evidence="3" id="KW-0326">Glycosidase</keyword>
<protein>
    <recommendedName>
        <fullName evidence="4">Inosine/uridine-preferring nucleoside hydrolase domain-containing protein</fullName>
    </recommendedName>
</protein>
<dbReference type="GO" id="GO:0005829">
    <property type="term" value="C:cytosol"/>
    <property type="evidence" value="ECO:0007669"/>
    <property type="project" value="TreeGrafter"/>
</dbReference>
<sequence>MSRPKLIIDTDPGVDDVMALLLALSAPSDEVDISLISVTYSNVPRTHCARNVLTLFNVLEKELAWRRQAGKLEGYQVLQTSFPIFSLGSEHPLEGKNLAADYFHGEDACKMFARHTRNSVLSRIGRNSSRMLGTVPLRPSTRQHSACREMLRLLRENPEDSITIVAMGPLTNVALAAAEDPETFLRVKELVVMGGAVHCEGNVTPVAEFNCYADPIAAARLELTLAPLDITLPHVMTKSYFEQQIKPHVEAGRPLALWTSSFIIATFDQITSLQATDKQPGLSLHDQLTIWYAMTRDQGGGMHVVDKRNKKIADEGFTLTGVSSEATDNILGDDMGWLNPTKGIRINRLIKSPGADLFREH</sequence>
<organism evidence="5">
    <name type="scientific">Bionectria ochroleuca</name>
    <name type="common">Gliocladium roseum</name>
    <dbReference type="NCBI Taxonomy" id="29856"/>
    <lineage>
        <taxon>Eukaryota</taxon>
        <taxon>Fungi</taxon>
        <taxon>Dikarya</taxon>
        <taxon>Ascomycota</taxon>
        <taxon>Pezizomycotina</taxon>
        <taxon>Sordariomycetes</taxon>
        <taxon>Hypocreomycetidae</taxon>
        <taxon>Hypocreales</taxon>
        <taxon>Bionectriaceae</taxon>
        <taxon>Clonostachys</taxon>
    </lineage>
</organism>
<dbReference type="InterPro" id="IPR036452">
    <property type="entry name" value="Ribo_hydro-like"/>
</dbReference>
<evidence type="ECO:0000259" key="4">
    <source>
        <dbReference type="Pfam" id="PF01156"/>
    </source>
</evidence>
<name>A0A0B7K5D5_BIOOC</name>
<proteinExistence type="inferred from homology"/>
<feature type="domain" description="Inosine/uridine-preferring nucleoside hydrolase" evidence="4">
    <location>
        <begin position="6"/>
        <end position="296"/>
    </location>
</feature>
<accession>A0A0B7K5D5</accession>
<dbReference type="SUPFAM" id="SSF53590">
    <property type="entry name" value="Nucleoside hydrolase"/>
    <property type="match status" value="1"/>
</dbReference>
<dbReference type="Pfam" id="PF01156">
    <property type="entry name" value="IU_nuc_hydro"/>
    <property type="match status" value="1"/>
</dbReference>
<dbReference type="PANTHER" id="PTHR12304">
    <property type="entry name" value="INOSINE-URIDINE PREFERRING NUCLEOSIDE HYDROLASE"/>
    <property type="match status" value="1"/>
</dbReference>
<dbReference type="Gene3D" id="3.90.245.10">
    <property type="entry name" value="Ribonucleoside hydrolase-like"/>
    <property type="match status" value="1"/>
</dbReference>
<keyword evidence="2" id="KW-0378">Hydrolase</keyword>
<evidence type="ECO:0000313" key="5">
    <source>
        <dbReference type="EMBL" id="CEO52583.1"/>
    </source>
</evidence>
<evidence type="ECO:0000256" key="3">
    <source>
        <dbReference type="ARBA" id="ARBA00023295"/>
    </source>
</evidence>
<dbReference type="PANTHER" id="PTHR12304:SF56">
    <property type="entry name" value="HYDROLASE, PUTATIVE (AFU_ORTHOLOGUE AFUA_1G11790)-RELATED"/>
    <property type="match status" value="1"/>
</dbReference>
<dbReference type="GO" id="GO:0006152">
    <property type="term" value="P:purine nucleoside catabolic process"/>
    <property type="evidence" value="ECO:0007669"/>
    <property type="project" value="TreeGrafter"/>
</dbReference>
<dbReference type="EMBL" id="CDPU01000029">
    <property type="protein sequence ID" value="CEO52583.1"/>
    <property type="molecule type" value="Genomic_DNA"/>
</dbReference>
<dbReference type="InterPro" id="IPR001910">
    <property type="entry name" value="Inosine/uridine_hydrolase_dom"/>
</dbReference>
<evidence type="ECO:0000256" key="2">
    <source>
        <dbReference type="ARBA" id="ARBA00022801"/>
    </source>
</evidence>
<reference evidence="5" key="1">
    <citation type="submission" date="2015-01" db="EMBL/GenBank/DDBJ databases">
        <authorList>
            <person name="Durling Mikael"/>
        </authorList>
    </citation>
    <scope>NUCLEOTIDE SEQUENCE</scope>
</reference>
<dbReference type="AlphaFoldDB" id="A0A0B7K5D5"/>
<evidence type="ECO:0000256" key="1">
    <source>
        <dbReference type="ARBA" id="ARBA00009176"/>
    </source>
</evidence>
<dbReference type="GO" id="GO:0008477">
    <property type="term" value="F:purine nucleosidase activity"/>
    <property type="evidence" value="ECO:0007669"/>
    <property type="project" value="TreeGrafter"/>
</dbReference>
<dbReference type="InterPro" id="IPR023186">
    <property type="entry name" value="IUNH"/>
</dbReference>
<comment type="similarity">
    <text evidence="1">Belongs to the IUNH family.</text>
</comment>
<gene>
    <name evidence="5" type="ORF">BN869_000008641_1</name>
</gene>